<feature type="chain" id="PRO_5041381528" description="Transmembrane protein" evidence="1">
    <location>
        <begin position="39"/>
        <end position="208"/>
    </location>
</feature>
<gene>
    <name evidence="2" type="ORF">B0T17DRAFT_40140</name>
</gene>
<proteinExistence type="predicted"/>
<evidence type="ECO:0000313" key="2">
    <source>
        <dbReference type="EMBL" id="KAK0635402.1"/>
    </source>
</evidence>
<evidence type="ECO:0000256" key="1">
    <source>
        <dbReference type="SAM" id="SignalP"/>
    </source>
</evidence>
<protein>
    <recommendedName>
        <fullName evidence="4">Transmembrane protein</fullName>
    </recommendedName>
</protein>
<dbReference type="EMBL" id="JAULSR010000001">
    <property type="protein sequence ID" value="KAK0635402.1"/>
    <property type="molecule type" value="Genomic_DNA"/>
</dbReference>
<dbReference type="AlphaFoldDB" id="A0AA39XJX4"/>
<keyword evidence="3" id="KW-1185">Reference proteome</keyword>
<reference evidence="2" key="1">
    <citation type="submission" date="2023-06" db="EMBL/GenBank/DDBJ databases">
        <title>Genome-scale phylogeny and comparative genomics of the fungal order Sordariales.</title>
        <authorList>
            <consortium name="Lawrence Berkeley National Laboratory"/>
            <person name="Hensen N."/>
            <person name="Bonometti L."/>
            <person name="Westerberg I."/>
            <person name="Brannstrom I.O."/>
            <person name="Guillou S."/>
            <person name="Cros-Aarteil S."/>
            <person name="Calhoun S."/>
            <person name="Haridas S."/>
            <person name="Kuo A."/>
            <person name="Mondo S."/>
            <person name="Pangilinan J."/>
            <person name="Riley R."/>
            <person name="LaButti K."/>
            <person name="Andreopoulos B."/>
            <person name="Lipzen A."/>
            <person name="Chen C."/>
            <person name="Yanf M."/>
            <person name="Daum C."/>
            <person name="Ng V."/>
            <person name="Clum A."/>
            <person name="Steindorff A."/>
            <person name="Ohm R."/>
            <person name="Martin F."/>
            <person name="Silar P."/>
            <person name="Natvig D."/>
            <person name="Lalanne C."/>
            <person name="Gautier V."/>
            <person name="Ament-velasquez S.L."/>
            <person name="Kruys A."/>
            <person name="Hutchinson M.I."/>
            <person name="Powell A.J."/>
            <person name="Barry K."/>
            <person name="Miller A.N."/>
            <person name="Grigoriev I.V."/>
            <person name="Debuchy R."/>
            <person name="Gladieux P."/>
            <person name="Thoren M.H."/>
            <person name="Johannesson H."/>
        </authorList>
    </citation>
    <scope>NUCLEOTIDE SEQUENCE</scope>
    <source>
        <strain evidence="2">SMH3391-2</strain>
    </source>
</reference>
<accession>A0AA39XJX4</accession>
<name>A0AA39XJX4_9PEZI</name>
<keyword evidence="1" id="KW-0732">Signal</keyword>
<evidence type="ECO:0008006" key="4">
    <source>
        <dbReference type="Google" id="ProtNLM"/>
    </source>
</evidence>
<organism evidence="2 3">
    <name type="scientific">Bombardia bombarda</name>
    <dbReference type="NCBI Taxonomy" id="252184"/>
    <lineage>
        <taxon>Eukaryota</taxon>
        <taxon>Fungi</taxon>
        <taxon>Dikarya</taxon>
        <taxon>Ascomycota</taxon>
        <taxon>Pezizomycotina</taxon>
        <taxon>Sordariomycetes</taxon>
        <taxon>Sordariomycetidae</taxon>
        <taxon>Sordariales</taxon>
        <taxon>Lasiosphaeriaceae</taxon>
        <taxon>Bombardia</taxon>
    </lineage>
</organism>
<dbReference type="Proteomes" id="UP001174934">
    <property type="component" value="Unassembled WGS sequence"/>
</dbReference>
<feature type="signal peptide" evidence="1">
    <location>
        <begin position="1"/>
        <end position="38"/>
    </location>
</feature>
<sequence length="208" mass="24343">MRAANLRSSFPWTVRSGGFFFSCNVRLFFALLPQIASAVPERRAYPTYRRRYVCNVDERDSSFHSFCDFSFFSALCFRGHHLRAETATDRESKDLAEQRRGKEWKKLLCKPNKSSTNERGKSKRLACSFGWIERRSNGRRACAQVSDRTYLPYLSVWSSLASILHRHACMHPAAEFRTFRFFPLFLHPISWRHLPFFSLEPVPGLSCW</sequence>
<evidence type="ECO:0000313" key="3">
    <source>
        <dbReference type="Proteomes" id="UP001174934"/>
    </source>
</evidence>
<comment type="caution">
    <text evidence="2">The sequence shown here is derived from an EMBL/GenBank/DDBJ whole genome shotgun (WGS) entry which is preliminary data.</text>
</comment>